<dbReference type="GO" id="GO:0003743">
    <property type="term" value="F:translation initiation factor activity"/>
    <property type="evidence" value="ECO:0007669"/>
    <property type="project" value="UniProtKB-KW"/>
</dbReference>
<dbReference type="GO" id="GO:0031369">
    <property type="term" value="F:translation initiation factor binding"/>
    <property type="evidence" value="ECO:0007669"/>
    <property type="project" value="InterPro"/>
</dbReference>
<name>A0A0V0ZBN9_9BILA</name>
<keyword evidence="2" id="KW-0396">Initiation factor</keyword>
<organism evidence="2 3">
    <name type="scientific">Trichinella patagoniensis</name>
    <dbReference type="NCBI Taxonomy" id="990121"/>
    <lineage>
        <taxon>Eukaryota</taxon>
        <taxon>Metazoa</taxon>
        <taxon>Ecdysozoa</taxon>
        <taxon>Nematoda</taxon>
        <taxon>Enoplea</taxon>
        <taxon>Dorylaimia</taxon>
        <taxon>Trichinellida</taxon>
        <taxon>Trichinellidae</taxon>
        <taxon>Trichinella</taxon>
    </lineage>
</organism>
<dbReference type="Pfam" id="PF05470">
    <property type="entry name" value="eIF-3c_N"/>
    <property type="match status" value="1"/>
</dbReference>
<evidence type="ECO:0000313" key="2">
    <source>
        <dbReference type="EMBL" id="KRY09986.1"/>
    </source>
</evidence>
<dbReference type="EMBL" id="JYDQ01000248">
    <property type="protein sequence ID" value="KRY09986.1"/>
    <property type="molecule type" value="Genomic_DNA"/>
</dbReference>
<dbReference type="Proteomes" id="UP000054783">
    <property type="component" value="Unassembled WGS sequence"/>
</dbReference>
<protein>
    <submittedName>
        <fullName evidence="2">Eukaryotic translation initiation factor 3 subunit C</fullName>
    </submittedName>
</protein>
<sequence length="87" mass="10379">MILNCHMKFPENEHDTKAPDLAVLEGTLVPIFLILHWRRQMSENNARDLTTLRQKLRKYMREFDLELADYKEAPDMAMKRLENCSRS</sequence>
<accession>A0A0V0ZBN9</accession>
<dbReference type="OrthoDB" id="29647at2759"/>
<dbReference type="AlphaFoldDB" id="A0A0V0ZBN9"/>
<evidence type="ECO:0000313" key="3">
    <source>
        <dbReference type="Proteomes" id="UP000054783"/>
    </source>
</evidence>
<proteinExistence type="predicted"/>
<dbReference type="InterPro" id="IPR008905">
    <property type="entry name" value="EIF3C_N_dom"/>
</dbReference>
<keyword evidence="2" id="KW-0648">Protein biosynthesis</keyword>
<reference evidence="2 3" key="1">
    <citation type="submission" date="2015-01" db="EMBL/GenBank/DDBJ databases">
        <title>Evolution of Trichinella species and genotypes.</title>
        <authorList>
            <person name="Korhonen P.K."/>
            <person name="Edoardo P."/>
            <person name="Giuseppe L.R."/>
            <person name="Gasser R.B."/>
        </authorList>
    </citation>
    <scope>NUCLEOTIDE SEQUENCE [LARGE SCALE GENOMIC DNA]</scope>
    <source>
        <strain evidence="2">ISS2496</strain>
    </source>
</reference>
<gene>
    <name evidence="2" type="primary">eIF3-S8</name>
    <name evidence="2" type="ORF">T12_12245</name>
</gene>
<evidence type="ECO:0000259" key="1">
    <source>
        <dbReference type="Pfam" id="PF05470"/>
    </source>
</evidence>
<dbReference type="GO" id="GO:0005852">
    <property type="term" value="C:eukaryotic translation initiation factor 3 complex"/>
    <property type="evidence" value="ECO:0007669"/>
    <property type="project" value="InterPro"/>
</dbReference>
<comment type="caution">
    <text evidence="2">The sequence shown here is derived from an EMBL/GenBank/DDBJ whole genome shotgun (WGS) entry which is preliminary data.</text>
</comment>
<feature type="domain" description="Eukaryotic translation initiation factor 3 subunit C N-terminal" evidence="1">
    <location>
        <begin position="37"/>
        <end position="80"/>
    </location>
</feature>
<keyword evidence="3" id="KW-1185">Reference proteome</keyword>